<dbReference type="RefSeq" id="WP_124846043.1">
    <property type="nucleotide sequence ID" value="NZ_RQZG01000027.1"/>
</dbReference>
<evidence type="ECO:0000313" key="1">
    <source>
        <dbReference type="EMBL" id="RRD03142.1"/>
    </source>
</evidence>
<dbReference type="OrthoDB" id="5183509at2"/>
<evidence type="ECO:0008006" key="3">
    <source>
        <dbReference type="Google" id="ProtNLM"/>
    </source>
</evidence>
<gene>
    <name evidence="1" type="ORF">EII34_15320</name>
</gene>
<evidence type="ECO:0000313" key="2">
    <source>
        <dbReference type="Proteomes" id="UP000280819"/>
    </source>
</evidence>
<reference evidence="1 2" key="1">
    <citation type="submission" date="2018-11" db="EMBL/GenBank/DDBJ databases">
        <title>Genomes From Bacteria Associated with the Canine Oral Cavity: a Test Case for Automated Genome-Based Taxonomic Assignment.</title>
        <authorList>
            <person name="Coil D.A."/>
            <person name="Jospin G."/>
            <person name="Darling A.E."/>
            <person name="Wallis C."/>
            <person name="Davis I.J."/>
            <person name="Harris S."/>
            <person name="Eisen J.A."/>
            <person name="Holcombe L.J."/>
            <person name="O'Flynn C."/>
        </authorList>
    </citation>
    <scope>NUCLEOTIDE SEQUENCE [LARGE SCALE GENOMIC DNA]</scope>
    <source>
        <strain evidence="1 2">OH887_COT-365</strain>
    </source>
</reference>
<comment type="caution">
    <text evidence="1">The sequence shown here is derived from an EMBL/GenBank/DDBJ whole genome shotgun (WGS) entry which is preliminary data.</text>
</comment>
<organism evidence="1 2">
    <name type="scientific">Arachnia propionica</name>
    <dbReference type="NCBI Taxonomy" id="1750"/>
    <lineage>
        <taxon>Bacteria</taxon>
        <taxon>Bacillati</taxon>
        <taxon>Actinomycetota</taxon>
        <taxon>Actinomycetes</taxon>
        <taxon>Propionibacteriales</taxon>
        <taxon>Propionibacteriaceae</taxon>
        <taxon>Arachnia</taxon>
    </lineage>
</organism>
<dbReference type="AlphaFoldDB" id="A0A3P1T0U2"/>
<protein>
    <recommendedName>
        <fullName evidence="3">Knr4/Smi1-like domain-containing protein</fullName>
    </recommendedName>
</protein>
<proteinExistence type="predicted"/>
<sequence length="329" mass="36059">MTMSSRQQNLLNQPRWAQLGHVIGWHRDPLVAADGCTPDEIAAARDRIGLPLPGALHEWFEILGHRILTVQDPAITLDGLRAEADRITVWTENQSVWWLDTPPGDDPVAELDGAPTRAPLSAWLTGLLMSETLVGAWVGEGRGPLGVLDPAVNGGGLLDDVTPQELDALRSHYPPLDWPVPASWFTWHGDDETIIRIGDGDFLEWFTATPEALTRLGDVLDLTAGDTRVVVRISDLTPEEHAHLRDAGGHMLDTARLHGDSDAAVTALGDLVSTELRNDPPMAEIHLDTDQPDALCALLIDTLAPSWGDRLTVARRPERMARFQVLHPR</sequence>
<dbReference type="EMBL" id="RQZG01000027">
    <property type="protein sequence ID" value="RRD03142.1"/>
    <property type="molecule type" value="Genomic_DNA"/>
</dbReference>
<accession>A0A3P1T0U2</accession>
<dbReference type="Proteomes" id="UP000280819">
    <property type="component" value="Unassembled WGS sequence"/>
</dbReference>
<name>A0A3P1T0U2_9ACTN</name>